<dbReference type="EMBL" id="JANAVB010021399">
    <property type="protein sequence ID" value="KAJ6825893.1"/>
    <property type="molecule type" value="Genomic_DNA"/>
</dbReference>
<evidence type="ECO:0000256" key="2">
    <source>
        <dbReference type="ARBA" id="ARBA00022729"/>
    </source>
</evidence>
<dbReference type="SUPFAM" id="SSF52058">
    <property type="entry name" value="L domain-like"/>
    <property type="match status" value="1"/>
</dbReference>
<feature type="chain" id="PRO_5043601437" evidence="5">
    <location>
        <begin position="21"/>
        <end position="386"/>
    </location>
</feature>
<evidence type="ECO:0000256" key="3">
    <source>
        <dbReference type="ARBA" id="ARBA00022737"/>
    </source>
</evidence>
<feature type="domain" description="Leucine-rich repeat-containing N-terminal plant-type" evidence="6">
    <location>
        <begin position="29"/>
        <end position="70"/>
    </location>
</feature>
<sequence length="386" mass="40523">MAPLLAPLFLLLLLLSATSSSSSGSSCSPSDRAALLSVRSSLVDPYLSLFSSWNSSNPDCCRSWYGVACDPSTGRVVDLSLRGESTDPILTRFGRSSGGLMSGSLSPSLCALSSLTSLVIADWKQISGPIPSCLPSSLRSLRHLDLVGNRLTGPIPPDVGAMSSLRVLNLADNLLTGPIPSSLSARLLDLRHLDLSNNRLTGPLPWDLGSLRMLSRALLSRNQLSGPLPPSLSDLNRLADLDLSSNQLSGAIPAAYGSMPVLSTLNLDCNRLSGPIPATLLASRGIGILNLSRNALEGAVPDVFGQRSYFMVLDLSHNSLSGRLPATLRSAAYIGHLDLSHNRLCGPIPAGSPFDHLEAASFADNDCLCGAPLPKPCRAAGEQQLG</sequence>
<proteinExistence type="predicted"/>
<evidence type="ECO:0000313" key="8">
    <source>
        <dbReference type="Proteomes" id="UP001140949"/>
    </source>
</evidence>
<comment type="caution">
    <text evidence="7">The sequence shown here is derived from an EMBL/GenBank/DDBJ whole genome shotgun (WGS) entry which is preliminary data.</text>
</comment>
<dbReference type="InterPro" id="IPR001611">
    <property type="entry name" value="Leu-rich_rpt"/>
</dbReference>
<evidence type="ECO:0000313" key="7">
    <source>
        <dbReference type="EMBL" id="KAJ6825893.1"/>
    </source>
</evidence>
<keyword evidence="3" id="KW-0677">Repeat</keyword>
<dbReference type="PANTHER" id="PTHR48004">
    <property type="entry name" value="OS01G0149700 PROTEIN"/>
    <property type="match status" value="1"/>
</dbReference>
<keyword evidence="4" id="KW-0325">Glycoprotein</keyword>
<dbReference type="Pfam" id="PF00560">
    <property type="entry name" value="LRR_1"/>
    <property type="match status" value="5"/>
</dbReference>
<dbReference type="Pfam" id="PF13855">
    <property type="entry name" value="LRR_8"/>
    <property type="match status" value="1"/>
</dbReference>
<evidence type="ECO:0000256" key="1">
    <source>
        <dbReference type="ARBA" id="ARBA00022614"/>
    </source>
</evidence>
<dbReference type="AlphaFoldDB" id="A0AAX6GBM5"/>
<evidence type="ECO:0000256" key="4">
    <source>
        <dbReference type="ARBA" id="ARBA00023180"/>
    </source>
</evidence>
<dbReference type="Pfam" id="PF08263">
    <property type="entry name" value="LRRNT_2"/>
    <property type="match status" value="1"/>
</dbReference>
<dbReference type="InterPro" id="IPR052941">
    <property type="entry name" value="StomDev_PlantInt_Reg"/>
</dbReference>
<evidence type="ECO:0000256" key="5">
    <source>
        <dbReference type="SAM" id="SignalP"/>
    </source>
</evidence>
<dbReference type="FunFam" id="3.80.10.10:FF:000041">
    <property type="entry name" value="LRR receptor-like serine/threonine-protein kinase ERECTA"/>
    <property type="match status" value="2"/>
</dbReference>
<name>A0AAX6GBM5_IRIPA</name>
<dbReference type="PANTHER" id="PTHR48004:SF59">
    <property type="entry name" value="LEUCINE-RICH REPEAT-CONTAINING N-TERMINAL PLANT-TYPE DOMAIN-CONTAINING PROTEIN"/>
    <property type="match status" value="1"/>
</dbReference>
<dbReference type="InterPro" id="IPR013210">
    <property type="entry name" value="LRR_N_plant-typ"/>
</dbReference>
<reference evidence="7" key="2">
    <citation type="submission" date="2023-04" db="EMBL/GenBank/DDBJ databases">
        <authorList>
            <person name="Bruccoleri R.E."/>
            <person name="Oakeley E.J."/>
            <person name="Faust A.-M."/>
            <person name="Dessus-Babus S."/>
            <person name="Altorfer M."/>
            <person name="Burckhardt D."/>
            <person name="Oertli M."/>
            <person name="Naumann U."/>
            <person name="Petersen F."/>
            <person name="Wong J."/>
        </authorList>
    </citation>
    <scope>NUCLEOTIDE SEQUENCE</scope>
    <source>
        <strain evidence="7">GSM-AAB239-AS_SAM_17_03QT</strain>
        <tissue evidence="7">Leaf</tissue>
    </source>
</reference>
<protein>
    <submittedName>
        <fullName evidence="7">DNA-damage-repair/toleration protein DRT100</fullName>
    </submittedName>
</protein>
<keyword evidence="8" id="KW-1185">Reference proteome</keyword>
<accession>A0AAX6GBM5</accession>
<keyword evidence="2 5" id="KW-0732">Signal</keyword>
<reference evidence="7" key="1">
    <citation type="journal article" date="2023" name="GigaByte">
        <title>Genome assembly of the bearded iris, Iris pallida Lam.</title>
        <authorList>
            <person name="Bruccoleri R.E."/>
            <person name="Oakeley E.J."/>
            <person name="Faust A.M.E."/>
            <person name="Altorfer M."/>
            <person name="Dessus-Babus S."/>
            <person name="Burckhardt D."/>
            <person name="Oertli M."/>
            <person name="Naumann U."/>
            <person name="Petersen F."/>
            <person name="Wong J."/>
        </authorList>
    </citation>
    <scope>NUCLEOTIDE SEQUENCE</scope>
    <source>
        <strain evidence="7">GSM-AAB239-AS_SAM_17_03QT</strain>
    </source>
</reference>
<dbReference type="PRINTS" id="PR00019">
    <property type="entry name" value="LEURICHRPT"/>
</dbReference>
<dbReference type="InterPro" id="IPR032675">
    <property type="entry name" value="LRR_dom_sf"/>
</dbReference>
<gene>
    <name evidence="7" type="ORF">M6B38_374695</name>
</gene>
<dbReference type="Gene3D" id="3.80.10.10">
    <property type="entry name" value="Ribonuclease Inhibitor"/>
    <property type="match status" value="2"/>
</dbReference>
<organism evidence="7 8">
    <name type="scientific">Iris pallida</name>
    <name type="common">Sweet iris</name>
    <dbReference type="NCBI Taxonomy" id="29817"/>
    <lineage>
        <taxon>Eukaryota</taxon>
        <taxon>Viridiplantae</taxon>
        <taxon>Streptophyta</taxon>
        <taxon>Embryophyta</taxon>
        <taxon>Tracheophyta</taxon>
        <taxon>Spermatophyta</taxon>
        <taxon>Magnoliopsida</taxon>
        <taxon>Liliopsida</taxon>
        <taxon>Asparagales</taxon>
        <taxon>Iridaceae</taxon>
        <taxon>Iridoideae</taxon>
        <taxon>Irideae</taxon>
        <taxon>Iris</taxon>
    </lineage>
</organism>
<keyword evidence="1" id="KW-0433">Leucine-rich repeat</keyword>
<evidence type="ECO:0000259" key="6">
    <source>
        <dbReference type="Pfam" id="PF08263"/>
    </source>
</evidence>
<feature type="signal peptide" evidence="5">
    <location>
        <begin position="1"/>
        <end position="20"/>
    </location>
</feature>
<dbReference type="Proteomes" id="UP001140949">
    <property type="component" value="Unassembled WGS sequence"/>
</dbReference>